<dbReference type="GO" id="GO:0005737">
    <property type="term" value="C:cytoplasm"/>
    <property type="evidence" value="ECO:0007669"/>
    <property type="project" value="TreeGrafter"/>
</dbReference>
<dbReference type="GO" id="GO:0032760">
    <property type="term" value="P:positive regulation of tumor necrosis factor production"/>
    <property type="evidence" value="ECO:0007669"/>
    <property type="project" value="TreeGrafter"/>
</dbReference>
<reference evidence="3" key="2">
    <citation type="submission" date="2025-08" db="UniProtKB">
        <authorList>
            <consortium name="Ensembl"/>
        </authorList>
    </citation>
    <scope>IDENTIFICATION</scope>
</reference>
<dbReference type="InterPro" id="IPR017279">
    <property type="entry name" value="Tol-interleuk_rcpt_adapt_Tirap"/>
</dbReference>
<dbReference type="GO" id="GO:0035662">
    <property type="term" value="F:Toll-like receptor 4 binding"/>
    <property type="evidence" value="ECO:0007669"/>
    <property type="project" value="TreeGrafter"/>
</dbReference>
<name>H2Z8U3_CIOSA</name>
<dbReference type="GO" id="GO:0043123">
    <property type="term" value="P:positive regulation of canonical NF-kappaB signal transduction"/>
    <property type="evidence" value="ECO:0007669"/>
    <property type="project" value="TreeGrafter"/>
</dbReference>
<dbReference type="GO" id="GO:0005886">
    <property type="term" value="C:plasma membrane"/>
    <property type="evidence" value="ECO:0007669"/>
    <property type="project" value="TreeGrafter"/>
</dbReference>
<dbReference type="Gene3D" id="3.40.50.10140">
    <property type="entry name" value="Toll/interleukin-1 receptor homology (TIR) domain"/>
    <property type="match status" value="1"/>
</dbReference>
<protein>
    <recommendedName>
        <fullName evidence="2">TIR domain-containing protein</fullName>
    </recommendedName>
</protein>
<evidence type="ECO:0000313" key="4">
    <source>
        <dbReference type="Proteomes" id="UP000007875"/>
    </source>
</evidence>
<sequence length="253" mass="28983">MADSGIERSHGSSLLPQSYSKSYMNKNNMMMTNENQYERTRNFYPAQTRHRDSVSNSNDSYTRDKSSFNANQEKTGIPTPSGPSSSSSFYSAPTTTNAVNFQYDVLLIYDPDTDFYAAQDLVKQIEHQQLRIFDFARDCPAGGAQRHFLEKALETSRYICIVVTRNFISNFWLKFKTDMAIQFMLQNEHMHYSVIVVVMDRLLKQHDLPLDLQTLTPIFLSSPFYEIKISRAFGFTESTFSTAGRSNLCNSPT</sequence>
<reference evidence="4" key="1">
    <citation type="submission" date="2003-08" db="EMBL/GenBank/DDBJ databases">
        <authorList>
            <person name="Birren B."/>
            <person name="Nusbaum C."/>
            <person name="Abebe A."/>
            <person name="Abouelleil A."/>
            <person name="Adekoya E."/>
            <person name="Ait-zahra M."/>
            <person name="Allen N."/>
            <person name="Allen T."/>
            <person name="An P."/>
            <person name="Anderson M."/>
            <person name="Anderson S."/>
            <person name="Arachchi H."/>
            <person name="Armbruster J."/>
            <person name="Bachantsang P."/>
            <person name="Baldwin J."/>
            <person name="Barry A."/>
            <person name="Bayul T."/>
            <person name="Blitshsteyn B."/>
            <person name="Bloom T."/>
            <person name="Blye J."/>
            <person name="Boguslavskiy L."/>
            <person name="Borowsky M."/>
            <person name="Boukhgalter B."/>
            <person name="Brunache A."/>
            <person name="Butler J."/>
            <person name="Calixte N."/>
            <person name="Calvo S."/>
            <person name="Camarata J."/>
            <person name="Campo K."/>
            <person name="Chang J."/>
            <person name="Cheshatsang Y."/>
            <person name="Citroen M."/>
            <person name="Collymore A."/>
            <person name="Considine T."/>
            <person name="Cook A."/>
            <person name="Cooke P."/>
            <person name="Corum B."/>
            <person name="Cuomo C."/>
            <person name="David R."/>
            <person name="Dawoe T."/>
            <person name="Degray S."/>
            <person name="Dodge S."/>
            <person name="Dooley K."/>
            <person name="Dorje P."/>
            <person name="Dorjee K."/>
            <person name="Dorris L."/>
            <person name="Duffey N."/>
            <person name="Dupes A."/>
            <person name="Elkins T."/>
            <person name="Engels R."/>
            <person name="Erickson J."/>
            <person name="Farina A."/>
            <person name="Faro S."/>
            <person name="Ferreira P."/>
            <person name="Fischer H."/>
            <person name="Fitzgerald M."/>
            <person name="Foley K."/>
            <person name="Gage D."/>
            <person name="Galagan J."/>
            <person name="Gearin G."/>
            <person name="Gnerre S."/>
            <person name="Gnirke A."/>
            <person name="Goyette A."/>
            <person name="Graham J."/>
            <person name="Grandbois E."/>
            <person name="Gyaltsen K."/>
            <person name="Hafez N."/>
            <person name="Hagopian D."/>
            <person name="Hagos B."/>
            <person name="Hall J."/>
            <person name="Hatcher B."/>
            <person name="Heller A."/>
            <person name="Higgins H."/>
            <person name="Honan T."/>
            <person name="Horn A."/>
            <person name="Houde N."/>
            <person name="Hughes L."/>
            <person name="Hulme W."/>
            <person name="Husby E."/>
            <person name="Iliev I."/>
            <person name="Jaffe D."/>
            <person name="Jones C."/>
            <person name="Kamal M."/>
            <person name="Kamat A."/>
            <person name="Kamvysselis M."/>
            <person name="Karlsson E."/>
            <person name="Kells C."/>
            <person name="Kieu A."/>
            <person name="Kisner P."/>
            <person name="Kodira C."/>
            <person name="Kulbokas E."/>
            <person name="Labutti K."/>
            <person name="Lama D."/>
            <person name="Landers T."/>
            <person name="Leger J."/>
            <person name="Levine S."/>
            <person name="Lewis D."/>
            <person name="Lewis T."/>
            <person name="Lindblad-toh K."/>
            <person name="Liu X."/>
            <person name="Lokyitsang T."/>
            <person name="Lokyitsang Y."/>
            <person name="Lucien O."/>
            <person name="Lui A."/>
            <person name="Ma L.J."/>
            <person name="Mabbitt R."/>
            <person name="Macdonald J."/>
            <person name="Maclean C."/>
            <person name="Major J."/>
            <person name="Manning J."/>
            <person name="Marabella R."/>
            <person name="Maru K."/>
            <person name="Matthews C."/>
            <person name="Mauceli E."/>
            <person name="Mccarthy M."/>
            <person name="Mcdonough S."/>
            <person name="Mcghee T."/>
            <person name="Meldrim J."/>
            <person name="Meneus L."/>
            <person name="Mesirov J."/>
            <person name="Mihalev A."/>
            <person name="Mihova T."/>
            <person name="Mikkelsen T."/>
            <person name="Mlenga V."/>
            <person name="Moru K."/>
            <person name="Mozes J."/>
            <person name="Mulrain L."/>
            <person name="Munson G."/>
            <person name="Naylor J."/>
            <person name="Newes C."/>
            <person name="Nguyen C."/>
            <person name="Nguyen N."/>
            <person name="Nguyen T."/>
            <person name="Nicol R."/>
            <person name="Nielsen C."/>
            <person name="Nizzari M."/>
            <person name="Norbu C."/>
            <person name="Norbu N."/>
            <person name="O'donnell P."/>
            <person name="Okoawo O."/>
            <person name="O'leary S."/>
            <person name="Omotosho B."/>
            <person name="O'neill K."/>
            <person name="Osman S."/>
            <person name="Parker S."/>
            <person name="Perrin D."/>
            <person name="Phunkhang P."/>
            <person name="Piqani B."/>
            <person name="Purcell S."/>
            <person name="Rachupka T."/>
            <person name="Ramasamy U."/>
            <person name="Rameau R."/>
            <person name="Ray V."/>
            <person name="Raymond C."/>
            <person name="Retta R."/>
            <person name="Richardson S."/>
            <person name="Rise C."/>
            <person name="Rodriguez J."/>
            <person name="Rogers J."/>
            <person name="Rogov P."/>
            <person name="Rutman M."/>
            <person name="Schupbach R."/>
            <person name="Seaman C."/>
            <person name="Settipalli S."/>
            <person name="Sharpe T."/>
            <person name="Sheridan J."/>
            <person name="Sherpa N."/>
            <person name="Shi J."/>
            <person name="Smirnov S."/>
            <person name="Smith C."/>
            <person name="Sougnez C."/>
            <person name="Spencer B."/>
            <person name="Stalker J."/>
            <person name="Stange-thomann N."/>
            <person name="Stavropoulos S."/>
            <person name="Stetson K."/>
            <person name="Stone C."/>
            <person name="Stone S."/>
            <person name="Stubbs M."/>
            <person name="Talamas J."/>
            <person name="Tchuinga P."/>
            <person name="Tenzing P."/>
            <person name="Tesfaye S."/>
            <person name="Theodore J."/>
            <person name="Thoulutsang Y."/>
            <person name="Topham K."/>
            <person name="Towey S."/>
            <person name="Tsamla T."/>
            <person name="Tsomo N."/>
            <person name="Vallee D."/>
            <person name="Vassiliev H."/>
            <person name="Venkataraman V."/>
            <person name="Vinson J."/>
            <person name="Vo A."/>
            <person name="Wade C."/>
            <person name="Wang S."/>
            <person name="Wangchuk T."/>
            <person name="Wangdi T."/>
            <person name="Whittaker C."/>
            <person name="Wilkinson J."/>
            <person name="Wu Y."/>
            <person name="Wyman D."/>
            <person name="Yadav S."/>
            <person name="Yang S."/>
            <person name="Yang X."/>
            <person name="Yeager S."/>
            <person name="Yee E."/>
            <person name="Young G."/>
            <person name="Zainoun J."/>
            <person name="Zembeck L."/>
            <person name="Zimmer A."/>
            <person name="Zody M."/>
            <person name="Lander E."/>
        </authorList>
    </citation>
    <scope>NUCLEOTIDE SEQUENCE [LARGE SCALE GENOMIC DNA]</scope>
</reference>
<organism evidence="3 4">
    <name type="scientific">Ciona savignyi</name>
    <name type="common">Pacific transparent sea squirt</name>
    <dbReference type="NCBI Taxonomy" id="51511"/>
    <lineage>
        <taxon>Eukaryota</taxon>
        <taxon>Metazoa</taxon>
        <taxon>Chordata</taxon>
        <taxon>Tunicata</taxon>
        <taxon>Ascidiacea</taxon>
        <taxon>Phlebobranchia</taxon>
        <taxon>Cionidae</taxon>
        <taxon>Ciona</taxon>
    </lineage>
</organism>
<feature type="compositionally biased region" description="Low complexity" evidence="1">
    <location>
        <begin position="78"/>
        <end position="89"/>
    </location>
</feature>
<dbReference type="Ensembl" id="ENSCSAVT00000014169.1">
    <property type="protein sequence ID" value="ENSCSAVP00000014008.1"/>
    <property type="gene ID" value="ENSCSAVG00000008213.1"/>
</dbReference>
<dbReference type="HOGENOM" id="CLU_1100574_0_0_1"/>
<feature type="domain" description="TIR" evidence="2">
    <location>
        <begin position="101"/>
        <end position="237"/>
    </location>
</feature>
<dbReference type="Pfam" id="PF13676">
    <property type="entry name" value="TIR_2"/>
    <property type="match status" value="1"/>
</dbReference>
<dbReference type="InterPro" id="IPR000157">
    <property type="entry name" value="TIR_dom"/>
</dbReference>
<dbReference type="PANTHER" id="PTHR22662">
    <property type="entry name" value="TIRAP"/>
    <property type="match status" value="1"/>
</dbReference>
<dbReference type="Proteomes" id="UP000007875">
    <property type="component" value="Unassembled WGS sequence"/>
</dbReference>
<dbReference type="AlphaFoldDB" id="H2Z8U3"/>
<dbReference type="GO" id="GO:2000343">
    <property type="term" value="P:positive regulation of chemokine (C-X-C motif) ligand 2 production"/>
    <property type="evidence" value="ECO:0007669"/>
    <property type="project" value="TreeGrafter"/>
</dbReference>
<accession>H2Z8U3</accession>
<feature type="region of interest" description="Disordered" evidence="1">
    <location>
        <begin position="47"/>
        <end position="89"/>
    </location>
</feature>
<evidence type="ECO:0000313" key="3">
    <source>
        <dbReference type="Ensembl" id="ENSCSAVP00000014008.1"/>
    </source>
</evidence>
<dbReference type="InterPro" id="IPR035897">
    <property type="entry name" value="Toll_tir_struct_dom_sf"/>
</dbReference>
<keyword evidence="4" id="KW-1185">Reference proteome</keyword>
<dbReference type="PROSITE" id="PS50104">
    <property type="entry name" value="TIR"/>
    <property type="match status" value="1"/>
</dbReference>
<dbReference type="GO" id="GO:0035663">
    <property type="term" value="F:Toll-like receptor 2 binding"/>
    <property type="evidence" value="ECO:0007669"/>
    <property type="project" value="TreeGrafter"/>
</dbReference>
<dbReference type="GO" id="GO:0034142">
    <property type="term" value="P:toll-like receptor 4 signaling pathway"/>
    <property type="evidence" value="ECO:0007669"/>
    <property type="project" value="TreeGrafter"/>
</dbReference>
<dbReference type="SUPFAM" id="SSF52200">
    <property type="entry name" value="Toll/Interleukin receptor TIR domain"/>
    <property type="match status" value="1"/>
</dbReference>
<dbReference type="GeneTree" id="ENSGT00530000068486"/>
<evidence type="ECO:0000259" key="2">
    <source>
        <dbReference type="PROSITE" id="PS50104"/>
    </source>
</evidence>
<dbReference type="InParanoid" id="H2Z8U3"/>
<reference evidence="3" key="3">
    <citation type="submission" date="2025-09" db="UniProtKB">
        <authorList>
            <consortium name="Ensembl"/>
        </authorList>
    </citation>
    <scope>IDENTIFICATION</scope>
</reference>
<proteinExistence type="predicted"/>
<dbReference type="PANTHER" id="PTHR22662:SF0">
    <property type="entry name" value="TOLL_INTERLEUKIN-1 RECEPTOR DOMAIN-CONTAINING ADAPTER PROTEIN"/>
    <property type="match status" value="1"/>
</dbReference>
<evidence type="ECO:0000256" key="1">
    <source>
        <dbReference type="SAM" id="MobiDB-lite"/>
    </source>
</evidence>